<organism evidence="2 3">
    <name type="scientific">Larinioides sclopetarius</name>
    <dbReference type="NCBI Taxonomy" id="280406"/>
    <lineage>
        <taxon>Eukaryota</taxon>
        <taxon>Metazoa</taxon>
        <taxon>Ecdysozoa</taxon>
        <taxon>Arthropoda</taxon>
        <taxon>Chelicerata</taxon>
        <taxon>Arachnida</taxon>
        <taxon>Araneae</taxon>
        <taxon>Araneomorphae</taxon>
        <taxon>Entelegynae</taxon>
        <taxon>Araneoidea</taxon>
        <taxon>Araneidae</taxon>
        <taxon>Larinioides</taxon>
    </lineage>
</organism>
<dbReference type="Proteomes" id="UP001497382">
    <property type="component" value="Unassembled WGS sequence"/>
</dbReference>
<evidence type="ECO:0000313" key="2">
    <source>
        <dbReference type="EMBL" id="CAL1290530.1"/>
    </source>
</evidence>
<proteinExistence type="predicted"/>
<protein>
    <submittedName>
        <fullName evidence="2">Uncharacterized protein</fullName>
    </submittedName>
</protein>
<feature type="transmembrane region" description="Helical" evidence="1">
    <location>
        <begin position="12"/>
        <end position="32"/>
    </location>
</feature>
<name>A0AAV2B2N5_9ARAC</name>
<keyword evidence="1" id="KW-0472">Membrane</keyword>
<keyword evidence="1" id="KW-1133">Transmembrane helix</keyword>
<sequence length="49" mass="5883">MESTFVYRPCRLEFFLCIGLVCYQKLFFNFRIPLQNIYAKHKFVSVTNG</sequence>
<accession>A0AAV2B2N5</accession>
<dbReference type="AlphaFoldDB" id="A0AAV2B2N5"/>
<keyword evidence="1" id="KW-0812">Transmembrane</keyword>
<gene>
    <name evidence="2" type="ORF">LARSCL_LOCUS16544</name>
</gene>
<reference evidence="2 3" key="1">
    <citation type="submission" date="2024-04" db="EMBL/GenBank/DDBJ databases">
        <authorList>
            <person name="Rising A."/>
            <person name="Reimegard J."/>
            <person name="Sonavane S."/>
            <person name="Akerstrom W."/>
            <person name="Nylinder S."/>
            <person name="Hedman E."/>
            <person name="Kallberg Y."/>
        </authorList>
    </citation>
    <scope>NUCLEOTIDE SEQUENCE [LARGE SCALE GENOMIC DNA]</scope>
</reference>
<keyword evidence="3" id="KW-1185">Reference proteome</keyword>
<evidence type="ECO:0000256" key="1">
    <source>
        <dbReference type="SAM" id="Phobius"/>
    </source>
</evidence>
<comment type="caution">
    <text evidence="2">The sequence shown here is derived from an EMBL/GenBank/DDBJ whole genome shotgun (WGS) entry which is preliminary data.</text>
</comment>
<dbReference type="EMBL" id="CAXIEN010000265">
    <property type="protein sequence ID" value="CAL1290530.1"/>
    <property type="molecule type" value="Genomic_DNA"/>
</dbReference>
<evidence type="ECO:0000313" key="3">
    <source>
        <dbReference type="Proteomes" id="UP001497382"/>
    </source>
</evidence>